<protein>
    <recommendedName>
        <fullName evidence="3">Transposase</fullName>
    </recommendedName>
</protein>
<evidence type="ECO:0000313" key="2">
    <source>
        <dbReference type="Proteomes" id="UP000724268"/>
    </source>
</evidence>
<comment type="caution">
    <text evidence="1">The sequence shown here is derived from an EMBL/GenBank/DDBJ whole genome shotgun (WGS) entry which is preliminary data.</text>
</comment>
<organism evidence="1 2">
    <name type="scientific">Thermus brevis</name>
    <dbReference type="NCBI Taxonomy" id="2862456"/>
    <lineage>
        <taxon>Bacteria</taxon>
        <taxon>Thermotogati</taxon>
        <taxon>Deinococcota</taxon>
        <taxon>Deinococci</taxon>
        <taxon>Thermales</taxon>
        <taxon>Thermaceae</taxon>
        <taxon>Thermus</taxon>
    </lineage>
</organism>
<dbReference type="Proteomes" id="UP000724268">
    <property type="component" value="Unassembled WGS sequence"/>
</dbReference>
<evidence type="ECO:0000313" key="1">
    <source>
        <dbReference type="EMBL" id="MBW6396144.1"/>
    </source>
</evidence>
<keyword evidence="2" id="KW-1185">Reference proteome</keyword>
<dbReference type="EMBL" id="JAHXRS010000035">
    <property type="protein sequence ID" value="MBW6396144.1"/>
    <property type="molecule type" value="Genomic_DNA"/>
</dbReference>
<name>A0ABS7A1G5_9DEIN</name>
<accession>A0ABS7A1G5</accession>
<proteinExistence type="predicted"/>
<reference evidence="1 2" key="1">
    <citation type="submission" date="2021-07" db="EMBL/GenBank/DDBJ databases">
        <title>Thermus aquaticus gen. n. and sp. n., a nonsporulating extreme thermophile.</title>
        <authorList>
            <person name="Hu C.-J."/>
            <person name="Li W.-J."/>
            <person name="Xian W.-D."/>
        </authorList>
    </citation>
    <scope>NUCLEOTIDE SEQUENCE [LARGE SCALE GENOMIC DNA]</scope>
    <source>
        <strain evidence="1 2">SYSU G05001</strain>
    </source>
</reference>
<evidence type="ECO:0008006" key="3">
    <source>
        <dbReference type="Google" id="ProtNLM"/>
    </source>
</evidence>
<sequence>MAWAIGRVREAMATSLLGSRGGQIRRPGALLAHLLNQQGLLRQVPQWRVA</sequence>
<gene>
    <name evidence="1" type="ORF">KZX47_13440</name>
</gene>
<dbReference type="RefSeq" id="WP_219760557.1">
    <property type="nucleotide sequence ID" value="NZ_JAHXRS010000035.1"/>
</dbReference>